<dbReference type="PANTHER" id="PTHR24095:SF14">
    <property type="entry name" value="ACETYL-COENZYME A SYNTHETASE 1"/>
    <property type="match status" value="1"/>
</dbReference>
<name>A0A0D7F211_RHOPL</name>
<dbReference type="AlphaFoldDB" id="A0A0D7F211"/>
<dbReference type="InterPro" id="IPR032387">
    <property type="entry name" value="ACAS_N"/>
</dbReference>
<dbReference type="InterPro" id="IPR000873">
    <property type="entry name" value="AMP-dep_synth/lig_dom"/>
</dbReference>
<dbReference type="Pfam" id="PF00501">
    <property type="entry name" value="AMP-binding"/>
    <property type="match status" value="1"/>
</dbReference>
<keyword evidence="2" id="KW-0007">Acetylation</keyword>
<dbReference type="GO" id="GO:0006085">
    <property type="term" value="P:acetyl-CoA biosynthetic process"/>
    <property type="evidence" value="ECO:0007669"/>
    <property type="project" value="TreeGrafter"/>
</dbReference>
<dbReference type="GO" id="GO:0003987">
    <property type="term" value="F:acetate-CoA ligase activity"/>
    <property type="evidence" value="ECO:0007669"/>
    <property type="project" value="UniProtKB-EC"/>
</dbReference>
<feature type="non-terminal residue" evidence="5">
    <location>
        <position position="265"/>
    </location>
</feature>
<evidence type="ECO:0000256" key="1">
    <source>
        <dbReference type="ARBA" id="ARBA00006432"/>
    </source>
</evidence>
<evidence type="ECO:0000313" key="6">
    <source>
        <dbReference type="Proteomes" id="UP000032515"/>
    </source>
</evidence>
<dbReference type="PANTHER" id="PTHR24095">
    <property type="entry name" value="ACETYL-COENZYME A SYNTHETASE"/>
    <property type="match status" value="1"/>
</dbReference>
<dbReference type="SUPFAM" id="SSF56801">
    <property type="entry name" value="Acetyl-CoA synthetase-like"/>
    <property type="match status" value="1"/>
</dbReference>
<sequence length="265" mass="29734">MSEKIYDVPPEWATRAFINDAKYNEMYARSVNDPNDFWAEQGKRIDWIKPFTKVEDCSYAPGKISIKWFDDGILNVAYNCIDRHLATRAEQTAIIWEGDNPSESRHISYRELHDEVCKFANILRNRNVAKGDRVTIYLPMIPEAAFAMLACARIGAIHSVVFAGFSPDSLAQRITDCQSKVVITADEGLRGGKKVPLKANVDAALAKCGGVDWVVVVKRTGAAVEMDDVRDFWYHEAAEMVTTDCPCEHMNAEDPLFILYTSGST</sequence>
<evidence type="ECO:0000256" key="2">
    <source>
        <dbReference type="ARBA" id="ARBA00022990"/>
    </source>
</evidence>
<dbReference type="OrthoDB" id="9803968at2"/>
<dbReference type="EMBL" id="JXXE01000106">
    <property type="protein sequence ID" value="KIZ47114.1"/>
    <property type="molecule type" value="Genomic_DNA"/>
</dbReference>
<evidence type="ECO:0000259" key="4">
    <source>
        <dbReference type="Pfam" id="PF16177"/>
    </source>
</evidence>
<comment type="caution">
    <text evidence="5">The sequence shown here is derived from an EMBL/GenBank/DDBJ whole genome shotgun (WGS) entry which is preliminary data.</text>
</comment>
<evidence type="ECO:0000259" key="3">
    <source>
        <dbReference type="Pfam" id="PF00501"/>
    </source>
</evidence>
<dbReference type="Proteomes" id="UP000032515">
    <property type="component" value="Unassembled WGS sequence"/>
</dbReference>
<dbReference type="Gene3D" id="3.40.50.12780">
    <property type="entry name" value="N-terminal domain of ligase-like"/>
    <property type="match status" value="1"/>
</dbReference>
<dbReference type="GO" id="GO:0005829">
    <property type="term" value="C:cytosol"/>
    <property type="evidence" value="ECO:0007669"/>
    <property type="project" value="TreeGrafter"/>
</dbReference>
<protein>
    <submittedName>
        <fullName evidence="5">Acetyl-CoA synthetase</fullName>
        <ecNumber evidence="5">6.2.1.1</ecNumber>
    </submittedName>
</protein>
<dbReference type="Pfam" id="PF16177">
    <property type="entry name" value="ACAS_N"/>
    <property type="match status" value="1"/>
</dbReference>
<dbReference type="InterPro" id="IPR042099">
    <property type="entry name" value="ANL_N_sf"/>
</dbReference>
<feature type="domain" description="AMP-dependent synthetase/ligase" evidence="3">
    <location>
        <begin position="82"/>
        <end position="265"/>
    </location>
</feature>
<gene>
    <name evidence="5" type="ORF">OO17_05545</name>
</gene>
<reference evidence="5 6" key="1">
    <citation type="submission" date="2014-11" db="EMBL/GenBank/DDBJ databases">
        <title>Genomics and ecophysiology of heterotrophic nitrogen fixing bacteria isolated from estuarine surface water.</title>
        <authorList>
            <person name="Bentzon-Tilia M."/>
            <person name="Severin I."/>
            <person name="Hansen L.H."/>
            <person name="Riemann L."/>
        </authorList>
    </citation>
    <scope>NUCLEOTIDE SEQUENCE [LARGE SCALE GENOMIC DNA]</scope>
    <source>
        <strain evidence="5 6">BAL398</strain>
    </source>
</reference>
<organism evidence="5 6">
    <name type="scientific">Rhodopseudomonas palustris</name>
    <dbReference type="NCBI Taxonomy" id="1076"/>
    <lineage>
        <taxon>Bacteria</taxon>
        <taxon>Pseudomonadati</taxon>
        <taxon>Pseudomonadota</taxon>
        <taxon>Alphaproteobacteria</taxon>
        <taxon>Hyphomicrobiales</taxon>
        <taxon>Nitrobacteraceae</taxon>
        <taxon>Rhodopseudomonas</taxon>
    </lineage>
</organism>
<comment type="similarity">
    <text evidence="1">Belongs to the ATP-dependent AMP-binding enzyme family.</text>
</comment>
<dbReference type="EC" id="6.2.1.1" evidence="5"/>
<dbReference type="RefSeq" id="WP_044406856.1">
    <property type="nucleotide sequence ID" value="NZ_JXXE01000106.1"/>
</dbReference>
<feature type="domain" description="Acetyl-coenzyme A synthetase N-terminal" evidence="4">
    <location>
        <begin position="23"/>
        <end position="80"/>
    </location>
</feature>
<keyword evidence="5" id="KW-0436">Ligase</keyword>
<proteinExistence type="inferred from homology"/>
<accession>A0A0D7F211</accession>
<evidence type="ECO:0000313" key="5">
    <source>
        <dbReference type="EMBL" id="KIZ47114.1"/>
    </source>
</evidence>